<keyword evidence="2" id="KW-1185">Reference proteome</keyword>
<dbReference type="AlphaFoldDB" id="A0A9P7A491"/>
<sequence>MAALVSPACPFQTPISTILRIMRIHRVLRPVVKLVPRYVQQLVALVHDALHRLLGTLRSSWTELSDDPALAVRSFVRRCLQPLFGALRRIAPRLRSLVLRTQTRVVDSEARPPDQNLDVVATNQCLLRLKLPDTPTSSLEAPSIKWLLETSTDPEVFRAAASLVSRVDWPLDLDVSDTLRQLYVVYTSCLDVQKRIIPSLEEKASACIMTFCHLYCNRILQGHPAYGSVVQGFADCLMLDGMWGRTKVDDNMLLVTSNLLVAKYELYLWRPLPTFEACPDPVLEWLSRILPFYFVIGRVKKDVEKLAMTVISKLLCSPSSPSPQIIANCTLLACVMVGVQFDKKDIVRVDKSSALPQLAESLWAQFQKVLWGSDEGDLDRARRAWLLDVICRVLDRDLPGLLLPDRRLPNLLQPNILQPEKIWSLGMCRKIYSRARSFEQTDRDSSALLLKVQRFRFTVNPSFGIRNPPAPTDPAWLWYCQILWQDNSHSPEDFDWLVDYLGDICSNDHKTAGDILVLLSSMTVSCSPAKQRLYIERLIACMGSSMPPRLRHAALRAAHRSREVLASINVVDDADAVLTKLSPAILTAVGSQPGTTPTDYADRLFHRDRDLCYLELVFTLARNSVWHPHLFGGGHIDWCSIIAKSYDYGFIYEMYAFYLAGIFLRTTPKQVSVPSLSSITEQQWWDMMRKAWCVDDDRVISNAHCVEFLPVLVEGTKKYMSVALKPDLELLIRDVDDIIKRLKRRGSLEQREVTVAVEKLRGVVNEELAKFI</sequence>
<evidence type="ECO:0000313" key="1">
    <source>
        <dbReference type="EMBL" id="KAG1782185.1"/>
    </source>
</evidence>
<proteinExistence type="predicted"/>
<reference evidence="1" key="1">
    <citation type="journal article" date="2020" name="New Phytol.">
        <title>Comparative genomics reveals dynamic genome evolution in host specialist ectomycorrhizal fungi.</title>
        <authorList>
            <person name="Lofgren L.A."/>
            <person name="Nguyen N.H."/>
            <person name="Vilgalys R."/>
            <person name="Ruytinx J."/>
            <person name="Liao H.L."/>
            <person name="Branco S."/>
            <person name="Kuo A."/>
            <person name="LaButti K."/>
            <person name="Lipzen A."/>
            <person name="Andreopoulos W."/>
            <person name="Pangilinan J."/>
            <person name="Riley R."/>
            <person name="Hundley H."/>
            <person name="Na H."/>
            <person name="Barry K."/>
            <person name="Grigoriev I.V."/>
            <person name="Stajich J.E."/>
            <person name="Kennedy P.G."/>
        </authorList>
    </citation>
    <scope>NUCLEOTIDE SEQUENCE</scope>
    <source>
        <strain evidence="1">DOB743</strain>
    </source>
</reference>
<accession>A0A9P7A491</accession>
<dbReference type="EMBL" id="JABBWD010000004">
    <property type="protein sequence ID" value="KAG1782185.1"/>
    <property type="molecule type" value="Genomic_DNA"/>
</dbReference>
<protein>
    <submittedName>
        <fullName evidence="1">Uncharacterized protein</fullName>
    </submittedName>
</protein>
<dbReference type="Proteomes" id="UP000714275">
    <property type="component" value="Unassembled WGS sequence"/>
</dbReference>
<evidence type="ECO:0000313" key="2">
    <source>
        <dbReference type="Proteomes" id="UP000714275"/>
    </source>
</evidence>
<dbReference type="OrthoDB" id="2680376at2759"/>
<organism evidence="1 2">
    <name type="scientific">Suillus placidus</name>
    <dbReference type="NCBI Taxonomy" id="48579"/>
    <lineage>
        <taxon>Eukaryota</taxon>
        <taxon>Fungi</taxon>
        <taxon>Dikarya</taxon>
        <taxon>Basidiomycota</taxon>
        <taxon>Agaricomycotina</taxon>
        <taxon>Agaricomycetes</taxon>
        <taxon>Agaricomycetidae</taxon>
        <taxon>Boletales</taxon>
        <taxon>Suillineae</taxon>
        <taxon>Suillaceae</taxon>
        <taxon>Suillus</taxon>
    </lineage>
</organism>
<name>A0A9P7A491_9AGAM</name>
<gene>
    <name evidence="1" type="ORF">EV702DRAFT_1070371</name>
</gene>
<comment type="caution">
    <text evidence="1">The sequence shown here is derived from an EMBL/GenBank/DDBJ whole genome shotgun (WGS) entry which is preliminary data.</text>
</comment>